<dbReference type="InterPro" id="IPR027417">
    <property type="entry name" value="P-loop_NTPase"/>
</dbReference>
<dbReference type="PANTHER" id="PTHR36766:SF30">
    <property type="entry name" value="TIR-NBS TYPE DISEASE RESISTANCE PROTEIN-RELATED"/>
    <property type="match status" value="1"/>
</dbReference>
<dbReference type="Gene3D" id="1.10.10.10">
    <property type="entry name" value="Winged helix-like DNA-binding domain superfamily/Winged helix DNA-binding domain"/>
    <property type="match status" value="1"/>
</dbReference>
<dbReference type="SUPFAM" id="SSF52540">
    <property type="entry name" value="P-loop containing nucleoside triphosphate hydrolases"/>
    <property type="match status" value="1"/>
</dbReference>
<protein>
    <submittedName>
        <fullName evidence="5">Uncharacterized protein</fullName>
    </submittedName>
</protein>
<dbReference type="InterPro" id="IPR036388">
    <property type="entry name" value="WH-like_DNA-bd_sf"/>
</dbReference>
<dbReference type="AlphaFoldDB" id="A0A388K5M5"/>
<dbReference type="InterPro" id="IPR032675">
    <property type="entry name" value="LRR_dom_sf"/>
</dbReference>
<proteinExistence type="predicted"/>
<dbReference type="PANTHER" id="PTHR36766">
    <property type="entry name" value="PLANT BROAD-SPECTRUM MILDEW RESISTANCE PROTEIN RPW8"/>
    <property type="match status" value="1"/>
</dbReference>
<dbReference type="Gene3D" id="3.40.50.300">
    <property type="entry name" value="P-loop containing nucleotide triphosphate hydrolases"/>
    <property type="match status" value="1"/>
</dbReference>
<dbReference type="Gene3D" id="1.10.8.430">
    <property type="entry name" value="Helical domain of apoptotic protease-activating factors"/>
    <property type="match status" value="1"/>
</dbReference>
<organism evidence="5 6">
    <name type="scientific">Chara braunii</name>
    <name type="common">Braun's stonewort</name>
    <dbReference type="NCBI Taxonomy" id="69332"/>
    <lineage>
        <taxon>Eukaryota</taxon>
        <taxon>Viridiplantae</taxon>
        <taxon>Streptophyta</taxon>
        <taxon>Charophyceae</taxon>
        <taxon>Charales</taxon>
        <taxon>Characeae</taxon>
        <taxon>Chara</taxon>
    </lineage>
</organism>
<comment type="caution">
    <text evidence="5">The sequence shown here is derived from an EMBL/GenBank/DDBJ whole genome shotgun (WGS) entry which is preliminary data.</text>
</comment>
<feature type="domain" description="NB-ARC" evidence="3">
    <location>
        <begin position="231"/>
        <end position="390"/>
    </location>
</feature>
<dbReference type="EMBL" id="BFEA01000061">
    <property type="protein sequence ID" value="GBG65364.1"/>
    <property type="molecule type" value="Genomic_DNA"/>
</dbReference>
<feature type="region of interest" description="Disordered" evidence="2">
    <location>
        <begin position="155"/>
        <end position="178"/>
    </location>
</feature>
<dbReference type="Pfam" id="PF00931">
    <property type="entry name" value="NB-ARC"/>
    <property type="match status" value="1"/>
</dbReference>
<feature type="domain" description="Disease resistance R13L4/SHOC-2-like LRR" evidence="4">
    <location>
        <begin position="695"/>
        <end position="772"/>
    </location>
</feature>
<evidence type="ECO:0000256" key="2">
    <source>
        <dbReference type="SAM" id="MobiDB-lite"/>
    </source>
</evidence>
<dbReference type="PRINTS" id="PR00364">
    <property type="entry name" value="DISEASERSIST"/>
</dbReference>
<dbReference type="Pfam" id="PF23598">
    <property type="entry name" value="LRR_14"/>
    <property type="match status" value="1"/>
</dbReference>
<dbReference type="InterPro" id="IPR002182">
    <property type="entry name" value="NB-ARC"/>
</dbReference>
<dbReference type="GO" id="GO:0006952">
    <property type="term" value="P:defense response"/>
    <property type="evidence" value="ECO:0007669"/>
    <property type="project" value="UniProtKB-KW"/>
</dbReference>
<dbReference type="GO" id="GO:0043531">
    <property type="term" value="F:ADP binding"/>
    <property type="evidence" value="ECO:0007669"/>
    <property type="project" value="InterPro"/>
</dbReference>
<dbReference type="Proteomes" id="UP000265515">
    <property type="component" value="Unassembled WGS sequence"/>
</dbReference>
<dbReference type="Gene3D" id="3.80.10.10">
    <property type="entry name" value="Ribonuclease Inhibitor"/>
    <property type="match status" value="1"/>
</dbReference>
<evidence type="ECO:0000259" key="3">
    <source>
        <dbReference type="Pfam" id="PF00931"/>
    </source>
</evidence>
<evidence type="ECO:0000313" key="5">
    <source>
        <dbReference type="EMBL" id="GBG65364.1"/>
    </source>
</evidence>
<dbReference type="OrthoDB" id="736010at2759"/>
<dbReference type="InterPro" id="IPR055414">
    <property type="entry name" value="LRR_R13L4/SHOC2-like"/>
</dbReference>
<dbReference type="Gramene" id="GBG65364">
    <property type="protein sequence ID" value="GBG65364"/>
    <property type="gene ID" value="CBR_g50726"/>
</dbReference>
<keyword evidence="1" id="KW-0677">Repeat</keyword>
<accession>A0A388K5M5</accession>
<gene>
    <name evidence="5" type="ORF">CBR_g50726</name>
</gene>
<evidence type="ECO:0000313" key="6">
    <source>
        <dbReference type="Proteomes" id="UP000265515"/>
    </source>
</evidence>
<dbReference type="OMA" id="CITEDMA"/>
<dbReference type="STRING" id="69332.A0A388K5M5"/>
<reference evidence="5 6" key="1">
    <citation type="journal article" date="2018" name="Cell">
        <title>The Chara Genome: Secondary Complexity and Implications for Plant Terrestrialization.</title>
        <authorList>
            <person name="Nishiyama T."/>
            <person name="Sakayama H."/>
            <person name="Vries J.D."/>
            <person name="Buschmann H."/>
            <person name="Saint-Marcoux D."/>
            <person name="Ullrich K.K."/>
            <person name="Haas F.B."/>
            <person name="Vanderstraeten L."/>
            <person name="Becker D."/>
            <person name="Lang D."/>
            <person name="Vosolsobe S."/>
            <person name="Rombauts S."/>
            <person name="Wilhelmsson P.K.I."/>
            <person name="Janitza P."/>
            <person name="Kern R."/>
            <person name="Heyl A."/>
            <person name="Rumpler F."/>
            <person name="Villalobos L.I.A.C."/>
            <person name="Clay J.M."/>
            <person name="Skokan R."/>
            <person name="Toyoda A."/>
            <person name="Suzuki Y."/>
            <person name="Kagoshima H."/>
            <person name="Schijlen E."/>
            <person name="Tajeshwar N."/>
            <person name="Catarino B."/>
            <person name="Hetherington A.J."/>
            <person name="Saltykova A."/>
            <person name="Bonnot C."/>
            <person name="Breuninger H."/>
            <person name="Symeonidi A."/>
            <person name="Radhakrishnan G.V."/>
            <person name="Van Nieuwerburgh F."/>
            <person name="Deforce D."/>
            <person name="Chang C."/>
            <person name="Karol K.G."/>
            <person name="Hedrich R."/>
            <person name="Ulvskov P."/>
            <person name="Glockner G."/>
            <person name="Delwiche C.F."/>
            <person name="Petrasek J."/>
            <person name="Van de Peer Y."/>
            <person name="Friml J."/>
            <person name="Beilby M."/>
            <person name="Dolan L."/>
            <person name="Kohara Y."/>
            <person name="Sugano S."/>
            <person name="Fujiyama A."/>
            <person name="Delaux P.-M."/>
            <person name="Quint M."/>
            <person name="TheiBen G."/>
            <person name="Hagemann M."/>
            <person name="Harholt J."/>
            <person name="Dunand C."/>
            <person name="Zachgo S."/>
            <person name="Langdale J."/>
            <person name="Maumus F."/>
            <person name="Straeten D.V.D."/>
            <person name="Gould S.B."/>
            <person name="Rensing S.A."/>
        </authorList>
    </citation>
    <scope>NUCLEOTIDE SEQUENCE [LARGE SCALE GENOMIC DNA]</scope>
    <source>
        <strain evidence="5 6">S276</strain>
    </source>
</reference>
<dbReference type="InterPro" id="IPR042197">
    <property type="entry name" value="Apaf_helical"/>
</dbReference>
<evidence type="ECO:0000259" key="4">
    <source>
        <dbReference type="Pfam" id="PF23598"/>
    </source>
</evidence>
<sequence>MEDLPSPLESTDPVRNVRETVSKLQTLSEKAVESMDKAYRACTRVNFFMGLLRRNPKLQEIKRTQQDVHRFVTIAVPLMTVLMDVIYQKAIMHHLRETEATILEVVAQLKTLLLNQGGGRRLFIELECVGLASVDVAEWLRGRLAAQPVPFNLADHNDQVQRTTSSGRDPPGPGYQNQRYQVEAAGGDERWRERHAPQYLVGMDDHLRKLKAMIMGSGASRVVVGGEGGTSRLVGVAGMGGIGKTTLAKLVNNDTEIREHFTDGVFWEVVGFDRHRANPSALDVMKSLHQTLHKAFKSSKSRPEDFNPLDVDDGIGKLKKALQGKCVLLIIDDVWKIDSIDWIHDVISDTGRVLITTRNEQVLSRPGVGVHRLGLLDDDSAQELFRWYAFCRFRATGHRVPPNLEPLVVEVCHECKGLPLALKVIGSSMSGIFDREEWRRVLHKLRTATPLDTPAFKESLMAVLTASFTDLSPVLQNMFLDLATYPEDCEIPVAPFLEMWATDAGIEDTKEAEWLLKQLELRSLITRDRPSFSEAIPAPKFPFPGTCGSCSVHDVLRDMALQIIRDGCGMLQRKRLYISPLELQQLPNFSQGHARVEAKVISFLKPKMRRDISHLQDKGHDDSEIQIVERLFAGCETPNVEMVFIGAANQFSAYCNSSMTLANTRRHTTVDTRRHSTSRPTINRILGALCRPSSTLRVLWLPDCGFECLPDAISCLKGLRYLGLPGCADLKSLPDSLGELESLQALDLSGCGSLRQVPPSIGNLKHLKSVSFIAEESALPIVTSEDRTSSDIHFVNLMFDLPCLETLRLQALDKEWDHLRLAPLANHCESLRELWIVLAVMVEDNVLCGKGASQ</sequence>
<evidence type="ECO:0000256" key="1">
    <source>
        <dbReference type="ARBA" id="ARBA00022737"/>
    </source>
</evidence>
<keyword evidence="6" id="KW-1185">Reference proteome</keyword>
<name>A0A388K5M5_CHABU</name>
<dbReference type="SUPFAM" id="SSF52047">
    <property type="entry name" value="RNI-like"/>
    <property type="match status" value="1"/>
</dbReference>